<protein>
    <submittedName>
        <fullName evidence="2">Helix-turn-helix domain-containing protein</fullName>
    </submittedName>
</protein>
<organism evidence="2">
    <name type="scientific">Streptomyces sp. NBC_00060</name>
    <dbReference type="NCBI Taxonomy" id="2975636"/>
    <lineage>
        <taxon>Bacteria</taxon>
        <taxon>Bacillati</taxon>
        <taxon>Actinomycetota</taxon>
        <taxon>Actinomycetes</taxon>
        <taxon>Kitasatosporales</taxon>
        <taxon>Streptomycetaceae</taxon>
        <taxon>Streptomyces</taxon>
    </lineage>
</organism>
<gene>
    <name evidence="2" type="ORF">OHV25_23200</name>
</gene>
<dbReference type="GO" id="GO:0003677">
    <property type="term" value="F:DNA binding"/>
    <property type="evidence" value="ECO:0007669"/>
    <property type="project" value="InterPro"/>
</dbReference>
<evidence type="ECO:0000259" key="1">
    <source>
        <dbReference type="PROSITE" id="PS50943"/>
    </source>
</evidence>
<dbReference type="InterPro" id="IPR010982">
    <property type="entry name" value="Lambda_DNA-bd_dom_sf"/>
</dbReference>
<dbReference type="AlphaFoldDB" id="A0AAU2H4Z0"/>
<name>A0AAU2H4Z0_9ACTN</name>
<dbReference type="Gene3D" id="1.10.260.40">
    <property type="entry name" value="lambda repressor-like DNA-binding domains"/>
    <property type="match status" value="1"/>
</dbReference>
<feature type="domain" description="HTH cro/C1-type" evidence="1">
    <location>
        <begin position="16"/>
        <end position="76"/>
    </location>
</feature>
<evidence type="ECO:0000313" key="2">
    <source>
        <dbReference type="EMBL" id="WTU42275.1"/>
    </source>
</evidence>
<dbReference type="SUPFAM" id="SSF47413">
    <property type="entry name" value="lambda repressor-like DNA-binding domains"/>
    <property type="match status" value="1"/>
</dbReference>
<dbReference type="SMART" id="SM00530">
    <property type="entry name" value="HTH_XRE"/>
    <property type="match status" value="1"/>
</dbReference>
<dbReference type="Pfam" id="PF01381">
    <property type="entry name" value="HTH_3"/>
    <property type="match status" value="1"/>
</dbReference>
<dbReference type="EMBL" id="CP108253">
    <property type="protein sequence ID" value="WTU42275.1"/>
    <property type="molecule type" value="Genomic_DNA"/>
</dbReference>
<proteinExistence type="predicted"/>
<reference evidence="2" key="1">
    <citation type="submission" date="2022-10" db="EMBL/GenBank/DDBJ databases">
        <title>The complete genomes of actinobacterial strains from the NBC collection.</title>
        <authorList>
            <person name="Joergensen T.S."/>
            <person name="Alvarez Arevalo M."/>
            <person name="Sterndorff E.B."/>
            <person name="Faurdal D."/>
            <person name="Vuksanovic O."/>
            <person name="Mourched A.-S."/>
            <person name="Charusanti P."/>
            <person name="Shaw S."/>
            <person name="Blin K."/>
            <person name="Weber T."/>
        </authorList>
    </citation>
    <scope>NUCLEOTIDE SEQUENCE</scope>
    <source>
        <strain evidence="2">NBC_00060</strain>
    </source>
</reference>
<sequence>MEPTPRPLRQVLGAGLRDIRKARGLKQEEAAALLQRHGLTTWIRGTVAQAEVGARRIALEEVLLLALAFEVSPADFVVGEPDDLVELSPGARLTVGAVKALLSDDAAAVQAMPERAVEITESLALTNRTSDFLAEVQRSGRADPALVERAVASVGEAERHVARKVGTSPEWVNLVALQRWDRTLSQERDRRLQQRLPAASQGQLTSLRGHITRELLTELEHDLRGATPGDGQAAR</sequence>
<dbReference type="PROSITE" id="PS50943">
    <property type="entry name" value="HTH_CROC1"/>
    <property type="match status" value="1"/>
</dbReference>
<accession>A0AAU2H4Z0</accession>
<dbReference type="InterPro" id="IPR001387">
    <property type="entry name" value="Cro/C1-type_HTH"/>
</dbReference>